<protein>
    <recommendedName>
        <fullName evidence="7">DUF1985 domain-containing protein</fullName>
    </recommendedName>
</protein>
<evidence type="ECO:0000313" key="5">
    <source>
        <dbReference type="EMBL" id="PHT31570.1"/>
    </source>
</evidence>
<evidence type="ECO:0000259" key="4">
    <source>
        <dbReference type="Pfam" id="PF09331"/>
    </source>
</evidence>
<feature type="domain" description="DUF1985" evidence="4">
    <location>
        <begin position="225"/>
        <end position="305"/>
    </location>
</feature>
<dbReference type="Pfam" id="PF01453">
    <property type="entry name" value="B_lectin"/>
    <property type="match status" value="1"/>
</dbReference>
<dbReference type="EMBL" id="MLFT02000012">
    <property type="protein sequence ID" value="PHT31570.1"/>
    <property type="molecule type" value="Genomic_DNA"/>
</dbReference>
<dbReference type="OrthoDB" id="1305982at2759"/>
<gene>
    <name evidence="5" type="ORF">CQW23_27907</name>
</gene>
<keyword evidence="2" id="KW-0325">Glycoprotein</keyword>
<evidence type="ECO:0000313" key="6">
    <source>
        <dbReference type="Proteomes" id="UP000224567"/>
    </source>
</evidence>
<comment type="caution">
    <text evidence="5">The sequence shown here is derived from an EMBL/GenBank/DDBJ whole genome shotgun (WGS) entry which is preliminary data.</text>
</comment>
<name>A0A2G2VF02_CAPBA</name>
<dbReference type="InterPro" id="IPR036426">
    <property type="entry name" value="Bulb-type_lectin_dom_sf"/>
</dbReference>
<sequence>MDVIKWQSFDYPTNTPLLSMKYRIDKRTGLNQFLTSWKSLNDPSMGEYRYTIELNGTPQVFLFNNSSRIWRTGSWTSHGWGGIPEISQRFIFSLSYVDNDTKVFLIYGICDASIISKIVPNKSGFLNRKPNNWYDVVEFDPQRRSLKVYWNPSNVYEDNEHGEEESFKRDDPNANSPFVEELVKIFSIDLYPVRMQCDGATDLTGDLVVKSTMGKSFDAFRKILREQKLGSYFSFKNKNLIEALKGKGLSKKHKQSLCLVWFVHNVLWVKDVNNNISLGLINLSEDLEAFNNYPWGYESFKMTVEYLLTPLMPKTVNLYGFPWAFMAWTFEAIPYLRQQVNYQEEVSYPRILRWLSAKIDKNAKFLDLFNPPNSEMVVHPWLVPTNRELKMPFFLLYDFAASGECSSYKCQDCKAIQDGVINAINALIASVKEMTSKRGVIPSKRISYPETPLEIKVDKTRRKDTSKASSIIKKSKIVMSLSLSCTDVQCTRATEEQHELNKVDVTATAEEYNMTVDNPPNASKDEGKVDLVSLGERKNYPFERFNISDEAPKKLIQLINDYSEWIADGMLKHHVGRDCGPFIAAYAEYLSYGLQVPNYGLDAGLLHKRYVALLWKYGEAKA</sequence>
<dbReference type="Proteomes" id="UP000224567">
    <property type="component" value="Unassembled WGS sequence"/>
</dbReference>
<reference evidence="5 6" key="1">
    <citation type="journal article" date="2017" name="Genome Biol.">
        <title>New reference genome sequences of hot pepper reveal the massive evolution of plant disease-resistance genes by retroduplication.</title>
        <authorList>
            <person name="Kim S."/>
            <person name="Park J."/>
            <person name="Yeom S.I."/>
            <person name="Kim Y.M."/>
            <person name="Seo E."/>
            <person name="Kim K.T."/>
            <person name="Kim M.S."/>
            <person name="Lee J.M."/>
            <person name="Cheong K."/>
            <person name="Shin H.S."/>
            <person name="Kim S.B."/>
            <person name="Han K."/>
            <person name="Lee J."/>
            <person name="Park M."/>
            <person name="Lee H.A."/>
            <person name="Lee H.Y."/>
            <person name="Lee Y."/>
            <person name="Oh S."/>
            <person name="Lee J.H."/>
            <person name="Choi E."/>
            <person name="Choi E."/>
            <person name="Lee S.E."/>
            <person name="Jeon J."/>
            <person name="Kim H."/>
            <person name="Choi G."/>
            <person name="Song H."/>
            <person name="Lee J."/>
            <person name="Lee S.C."/>
            <person name="Kwon J.K."/>
            <person name="Lee H.Y."/>
            <person name="Koo N."/>
            <person name="Hong Y."/>
            <person name="Kim R.W."/>
            <person name="Kang W.H."/>
            <person name="Huh J.H."/>
            <person name="Kang B.C."/>
            <person name="Yang T.J."/>
            <person name="Lee Y.H."/>
            <person name="Bennetzen J.L."/>
            <person name="Choi D."/>
        </authorList>
    </citation>
    <scope>NUCLEOTIDE SEQUENCE [LARGE SCALE GENOMIC DNA]</scope>
    <source>
        <strain evidence="6">cv. PBC81</strain>
    </source>
</reference>
<dbReference type="InterPro" id="IPR015410">
    <property type="entry name" value="DUF1985"/>
</dbReference>
<evidence type="ECO:0000256" key="1">
    <source>
        <dbReference type="ARBA" id="ARBA00022729"/>
    </source>
</evidence>
<keyword evidence="6" id="KW-1185">Reference proteome</keyword>
<proteinExistence type="predicted"/>
<accession>A0A2G2VF02</accession>
<dbReference type="SUPFAM" id="SSF51110">
    <property type="entry name" value="alpha-D-mannose-specific plant lectins"/>
    <property type="match status" value="2"/>
</dbReference>
<keyword evidence="1" id="KW-0732">Signal</keyword>
<dbReference type="PANTHER" id="PTHR48449">
    <property type="entry name" value="DUF1985 DOMAIN-CONTAINING PROTEIN"/>
    <property type="match status" value="1"/>
</dbReference>
<dbReference type="Pfam" id="PF09331">
    <property type="entry name" value="DUF1985"/>
    <property type="match status" value="1"/>
</dbReference>
<dbReference type="InterPro" id="IPR001480">
    <property type="entry name" value="Bulb-type_lectin_dom"/>
</dbReference>
<reference evidence="6" key="2">
    <citation type="journal article" date="2017" name="J. Anim. Genet.">
        <title>Multiple reference genome sequences of hot pepper reveal the massive evolution of plant disease resistance genes by retroduplication.</title>
        <authorList>
            <person name="Kim S."/>
            <person name="Park J."/>
            <person name="Yeom S.-I."/>
            <person name="Kim Y.-M."/>
            <person name="Seo E."/>
            <person name="Kim K.-T."/>
            <person name="Kim M.-S."/>
            <person name="Lee J.M."/>
            <person name="Cheong K."/>
            <person name="Shin H.-S."/>
            <person name="Kim S.-B."/>
            <person name="Han K."/>
            <person name="Lee J."/>
            <person name="Park M."/>
            <person name="Lee H.-A."/>
            <person name="Lee H.-Y."/>
            <person name="Lee Y."/>
            <person name="Oh S."/>
            <person name="Lee J.H."/>
            <person name="Choi E."/>
            <person name="Choi E."/>
            <person name="Lee S.E."/>
            <person name="Jeon J."/>
            <person name="Kim H."/>
            <person name="Choi G."/>
            <person name="Song H."/>
            <person name="Lee J."/>
            <person name="Lee S.-C."/>
            <person name="Kwon J.-K."/>
            <person name="Lee H.-Y."/>
            <person name="Koo N."/>
            <person name="Hong Y."/>
            <person name="Kim R.W."/>
            <person name="Kang W.-H."/>
            <person name="Huh J.H."/>
            <person name="Kang B.-C."/>
            <person name="Yang T.-J."/>
            <person name="Lee Y.-H."/>
            <person name="Bennetzen J.L."/>
            <person name="Choi D."/>
        </authorList>
    </citation>
    <scope>NUCLEOTIDE SEQUENCE [LARGE SCALE GENOMIC DNA]</scope>
    <source>
        <strain evidence="6">cv. PBC81</strain>
    </source>
</reference>
<evidence type="ECO:0008006" key="7">
    <source>
        <dbReference type="Google" id="ProtNLM"/>
    </source>
</evidence>
<feature type="domain" description="Bulb-type lectin" evidence="3">
    <location>
        <begin position="4"/>
        <end position="38"/>
    </location>
</feature>
<evidence type="ECO:0000256" key="2">
    <source>
        <dbReference type="ARBA" id="ARBA00023180"/>
    </source>
</evidence>
<evidence type="ECO:0000259" key="3">
    <source>
        <dbReference type="Pfam" id="PF01453"/>
    </source>
</evidence>
<dbReference type="AlphaFoldDB" id="A0A2G2VF02"/>
<organism evidence="5 6">
    <name type="scientific">Capsicum baccatum</name>
    <name type="common">Peruvian pepper</name>
    <dbReference type="NCBI Taxonomy" id="33114"/>
    <lineage>
        <taxon>Eukaryota</taxon>
        <taxon>Viridiplantae</taxon>
        <taxon>Streptophyta</taxon>
        <taxon>Embryophyta</taxon>
        <taxon>Tracheophyta</taxon>
        <taxon>Spermatophyta</taxon>
        <taxon>Magnoliopsida</taxon>
        <taxon>eudicotyledons</taxon>
        <taxon>Gunneridae</taxon>
        <taxon>Pentapetalae</taxon>
        <taxon>asterids</taxon>
        <taxon>lamiids</taxon>
        <taxon>Solanales</taxon>
        <taxon>Solanaceae</taxon>
        <taxon>Solanoideae</taxon>
        <taxon>Capsiceae</taxon>
        <taxon>Capsicum</taxon>
    </lineage>
</organism>
<dbReference type="PANTHER" id="PTHR48449:SF1">
    <property type="entry name" value="DUF1985 DOMAIN-CONTAINING PROTEIN"/>
    <property type="match status" value="1"/>
</dbReference>